<evidence type="ECO:0000256" key="2">
    <source>
        <dbReference type="ARBA" id="ARBA00007653"/>
    </source>
</evidence>
<proteinExistence type="inferred from homology"/>
<dbReference type="FunFam" id="3.50.50.60:FF:000002">
    <property type="entry name" value="tRNA uridine 5-carboxymethylaminomethyl modification enzyme MnmG"/>
    <property type="match status" value="1"/>
</dbReference>
<dbReference type="GO" id="GO:0030488">
    <property type="term" value="P:tRNA methylation"/>
    <property type="evidence" value="ECO:0007669"/>
    <property type="project" value="TreeGrafter"/>
</dbReference>
<keyword evidence="3" id="KW-0285">Flavoprotein</keyword>
<evidence type="ECO:0000256" key="5">
    <source>
        <dbReference type="ARBA" id="ARBA00022827"/>
    </source>
</evidence>
<dbReference type="InterPro" id="IPR004416">
    <property type="entry name" value="MnmG"/>
</dbReference>
<comment type="function">
    <text evidence="6">Component of the MSS1-MTO1 complex that catalyzes the 5-carboxymethylaminomethyluridine (cmnm(5)U) modification at the 34th wobble position (U34) of mitochondrial tRNAs.</text>
</comment>
<dbReference type="InterPro" id="IPR036188">
    <property type="entry name" value="FAD/NAD-bd_sf"/>
</dbReference>
<dbReference type="InterPro" id="IPR002218">
    <property type="entry name" value="MnmG-rel"/>
</dbReference>
<keyword evidence="5" id="KW-0274">FAD</keyword>
<keyword evidence="4" id="KW-0819">tRNA processing</keyword>
<dbReference type="Gene3D" id="3.50.50.60">
    <property type="entry name" value="FAD/NAD(P)-binding domain"/>
    <property type="match status" value="2"/>
</dbReference>
<keyword evidence="9" id="KW-1185">Reference proteome</keyword>
<evidence type="ECO:0000313" key="9">
    <source>
        <dbReference type="Proteomes" id="UP000789375"/>
    </source>
</evidence>
<dbReference type="NCBIfam" id="TIGR00136">
    <property type="entry name" value="mnmG_gidA"/>
    <property type="match status" value="1"/>
</dbReference>
<evidence type="ECO:0000256" key="4">
    <source>
        <dbReference type="ARBA" id="ARBA00022694"/>
    </source>
</evidence>
<dbReference type="Proteomes" id="UP000789375">
    <property type="component" value="Unassembled WGS sequence"/>
</dbReference>
<dbReference type="PANTHER" id="PTHR11806">
    <property type="entry name" value="GLUCOSE INHIBITED DIVISION PROTEIN A"/>
    <property type="match status" value="1"/>
</dbReference>
<comment type="similarity">
    <text evidence="2">Belongs to the MnmG family.</text>
</comment>
<dbReference type="InterPro" id="IPR047001">
    <property type="entry name" value="MnmG_C_subdom"/>
</dbReference>
<name>A0A9N8YNP3_FUNMO</name>
<feature type="domain" description="tRNA uridine 5-carboxymethylaminomethyl modification enzyme C-terminal subdomain" evidence="7">
    <location>
        <begin position="594"/>
        <end position="665"/>
    </location>
</feature>
<dbReference type="Pfam" id="PF13932">
    <property type="entry name" value="SAM_GIDA_C"/>
    <property type="match status" value="1"/>
</dbReference>
<dbReference type="InterPro" id="IPR040131">
    <property type="entry name" value="MnmG_N"/>
</dbReference>
<dbReference type="Gene3D" id="1.10.150.570">
    <property type="entry name" value="GidA associated domain, C-terminal subdomain"/>
    <property type="match status" value="1"/>
</dbReference>
<dbReference type="SMART" id="SM01228">
    <property type="entry name" value="GIDA_assoc_3"/>
    <property type="match status" value="1"/>
</dbReference>
<dbReference type="GO" id="GO:0050660">
    <property type="term" value="F:flavin adenine dinucleotide binding"/>
    <property type="evidence" value="ECO:0007669"/>
    <property type="project" value="InterPro"/>
</dbReference>
<evidence type="ECO:0000256" key="1">
    <source>
        <dbReference type="ARBA" id="ARBA00001974"/>
    </source>
</evidence>
<organism evidence="8 9">
    <name type="scientific">Funneliformis mosseae</name>
    <name type="common">Endomycorrhizal fungus</name>
    <name type="synonym">Glomus mosseae</name>
    <dbReference type="NCBI Taxonomy" id="27381"/>
    <lineage>
        <taxon>Eukaryota</taxon>
        <taxon>Fungi</taxon>
        <taxon>Fungi incertae sedis</taxon>
        <taxon>Mucoromycota</taxon>
        <taxon>Glomeromycotina</taxon>
        <taxon>Glomeromycetes</taxon>
        <taxon>Glomerales</taxon>
        <taxon>Glomeraceae</taxon>
        <taxon>Funneliformis</taxon>
    </lineage>
</organism>
<dbReference type="FunFam" id="1.10.150.570:FF:000001">
    <property type="entry name" value="tRNA uridine 5-carboxymethylaminomethyl modification enzyme MnmG"/>
    <property type="match status" value="1"/>
</dbReference>
<dbReference type="Pfam" id="PF01134">
    <property type="entry name" value="GIDA"/>
    <property type="match status" value="1"/>
</dbReference>
<evidence type="ECO:0000259" key="7">
    <source>
        <dbReference type="SMART" id="SM01228"/>
    </source>
</evidence>
<comment type="cofactor">
    <cofactor evidence="1">
        <name>FAD</name>
        <dbReference type="ChEBI" id="CHEBI:57692"/>
    </cofactor>
</comment>
<dbReference type="EMBL" id="CAJVPP010000092">
    <property type="protein sequence ID" value="CAG8441839.1"/>
    <property type="molecule type" value="Genomic_DNA"/>
</dbReference>
<dbReference type="GO" id="GO:0070899">
    <property type="term" value="P:mitochondrial tRNA wobble uridine modification"/>
    <property type="evidence" value="ECO:0007669"/>
    <property type="project" value="UniProtKB-ARBA"/>
</dbReference>
<dbReference type="PROSITE" id="PS01280">
    <property type="entry name" value="GIDA_1"/>
    <property type="match status" value="1"/>
</dbReference>
<dbReference type="InterPro" id="IPR044920">
    <property type="entry name" value="MnmG_C_subdom_sf"/>
</dbReference>
<reference evidence="8" key="1">
    <citation type="submission" date="2021-06" db="EMBL/GenBank/DDBJ databases">
        <authorList>
            <person name="Kallberg Y."/>
            <person name="Tangrot J."/>
            <person name="Rosling A."/>
        </authorList>
    </citation>
    <scope>NUCLEOTIDE SEQUENCE</scope>
    <source>
        <strain evidence="8">87-6 pot B 2015</strain>
    </source>
</reference>
<dbReference type="InterPro" id="IPR026904">
    <property type="entry name" value="MnmG_C"/>
</dbReference>
<gene>
    <name evidence="8" type="ORF">FMOSSE_LOCUS874</name>
</gene>
<dbReference type="FunFam" id="3.50.50.60:FF:000145">
    <property type="entry name" value="tRNA uridine 5-carboxymethylaminomethyl modification enzyme"/>
    <property type="match status" value="1"/>
</dbReference>
<dbReference type="GO" id="GO:0005739">
    <property type="term" value="C:mitochondrion"/>
    <property type="evidence" value="ECO:0007669"/>
    <property type="project" value="GOC"/>
</dbReference>
<dbReference type="SUPFAM" id="SSF51905">
    <property type="entry name" value="FAD/NAD(P)-binding domain"/>
    <property type="match status" value="1"/>
</dbReference>
<dbReference type="PROSITE" id="PS01281">
    <property type="entry name" value="GIDA_2"/>
    <property type="match status" value="1"/>
</dbReference>
<dbReference type="InterPro" id="IPR049312">
    <property type="entry name" value="GIDA_C_N"/>
</dbReference>
<sequence length="690" mass="76997">MNTFNGSLKSSFNISYLQRIRCSHFKNLSIRTYITIAAKNLEHPKYDVIVIGGGHAGSEACAAAARTGAKTLLLTQRLDTIGEMSCNPSFGGVGKGTLVREVDALDGLCGRISDLSGIQFHILNRSKGPAVHGPRAQIDRKLYKKNMQECLFNYPNLTVKAGSVYDIIMAHQPIIFNKPGEHPICGEVQGVKLDSGEVIYAPKVVLTTGTFLQGEIHIGKSVFPAGRFGEAPSVGISKTLELAGFRLGRLKTGTPPRLDGRTINYKNLLQQRGDIPATPFSYIHTSVPLEKHQILCHQTKTNTVTHNLILDHLSETIHIRETVKGPRYCPSIEAKVIRFKDKEGHVIWLEPEGLDTEVVYPNGISVTLPEPIQYKMLHTISGLENVVMIRPGYGVEYDHIDPRELNSTLETHRIKGLYLAGQINGTTGYEEAAAQGIIAGINAGLAVQNKSPFILDRADAYIGVLIDDLITKGIKEPYRMFTARSEYRLSLRADNADLRLTTKGYEAGFVSEYRWDIYRKTEEQFRKGLELLHDFRLSPQKWSALGVNLAYDGAIRSAIDVIGIRGSTTESLAQIIPGLDEIGPSILQRLHVEAIYKTYLERQEAEVRVFRKDEELLLPEDLDYDKVHNLSFETRSKLKFIKPTSLGEAKRIEGMTPASIVTLLRYVHKKKDSRQNQHSHRLIDKINVMP</sequence>
<evidence type="ECO:0000256" key="3">
    <source>
        <dbReference type="ARBA" id="ARBA00022630"/>
    </source>
</evidence>
<accession>A0A9N8YNP3</accession>
<evidence type="ECO:0000256" key="6">
    <source>
        <dbReference type="ARBA" id="ARBA00054993"/>
    </source>
</evidence>
<comment type="caution">
    <text evidence="8">The sequence shown here is derived from an EMBL/GenBank/DDBJ whole genome shotgun (WGS) entry which is preliminary data.</text>
</comment>
<protein>
    <submittedName>
        <fullName evidence="8">14702_t:CDS:1</fullName>
    </submittedName>
</protein>
<dbReference type="PANTHER" id="PTHR11806:SF0">
    <property type="entry name" value="PROTEIN MTO1 HOMOLOG, MITOCHONDRIAL"/>
    <property type="match status" value="1"/>
</dbReference>
<dbReference type="Pfam" id="PF21680">
    <property type="entry name" value="GIDA_C_1st"/>
    <property type="match status" value="1"/>
</dbReference>
<evidence type="ECO:0000313" key="8">
    <source>
        <dbReference type="EMBL" id="CAG8441839.1"/>
    </source>
</evidence>
<dbReference type="InterPro" id="IPR020595">
    <property type="entry name" value="MnmG-rel_CS"/>
</dbReference>
<dbReference type="AlphaFoldDB" id="A0A9N8YNP3"/>
<dbReference type="HAMAP" id="MF_00129">
    <property type="entry name" value="MnmG_GidA"/>
    <property type="match status" value="1"/>
</dbReference>